<protein>
    <submittedName>
        <fullName evidence="1">Uncharacterized protein</fullName>
    </submittedName>
</protein>
<dbReference type="eggNOG" id="ENOG502RVKX">
    <property type="taxonomic scope" value="Eukaryota"/>
</dbReference>
<evidence type="ECO:0000313" key="2">
    <source>
        <dbReference type="Proteomes" id="UP000054988"/>
    </source>
</evidence>
<reference evidence="1 2" key="1">
    <citation type="submission" date="2015-12" db="EMBL/GenBank/DDBJ databases">
        <title>Draft genome sequence of Moniliophthora roreri, the causal agent of frosty pod rot of cacao.</title>
        <authorList>
            <person name="Aime M.C."/>
            <person name="Diaz-Valderrama J.R."/>
            <person name="Kijpornyongpan T."/>
            <person name="Phillips-Mora W."/>
        </authorList>
    </citation>
    <scope>NUCLEOTIDE SEQUENCE [LARGE SCALE GENOMIC DNA]</scope>
    <source>
        <strain evidence="1 2">MCA 2952</strain>
    </source>
</reference>
<organism evidence="1 2">
    <name type="scientific">Moniliophthora roreri</name>
    <name type="common">Frosty pod rot fungus</name>
    <name type="synonym">Monilia roreri</name>
    <dbReference type="NCBI Taxonomy" id="221103"/>
    <lineage>
        <taxon>Eukaryota</taxon>
        <taxon>Fungi</taxon>
        <taxon>Dikarya</taxon>
        <taxon>Basidiomycota</taxon>
        <taxon>Agaricomycotina</taxon>
        <taxon>Agaricomycetes</taxon>
        <taxon>Agaricomycetidae</taxon>
        <taxon>Agaricales</taxon>
        <taxon>Marasmiineae</taxon>
        <taxon>Marasmiaceae</taxon>
        <taxon>Moniliophthora</taxon>
    </lineage>
</organism>
<dbReference type="AlphaFoldDB" id="A0A0W0F3R7"/>
<evidence type="ECO:0000313" key="1">
    <source>
        <dbReference type="EMBL" id="KTB30986.1"/>
    </source>
</evidence>
<name>A0A0W0F3R7_MONRR</name>
<accession>A0A0W0F3R7</accession>
<gene>
    <name evidence="1" type="ORF">WG66_16443</name>
</gene>
<sequence length="228" mass="25544">MTHGDLRDIRCNRRSLKEEDLEGLGRRLKSVNQLRPCTYSDQNGTPPFLKTACPSPMNHSAASFLPASRPETTGGGIGDLLITKTTDVNRFSQSVLPTIRIIVSSNAEQYRVVELTGSPDGSCIRERILAQLRIPDSHQSRYSIYQSEVGAYALGAALNDTTLFDLCQQYGDSSGSLRFFVSTSPNRPPTRMEPEYPDYPYSYPYYRSVSLTQSRVFQSLTNTRSLQR</sequence>
<comment type="caution">
    <text evidence="1">The sequence shown here is derived from an EMBL/GenBank/DDBJ whole genome shotgun (WGS) entry which is preliminary data.</text>
</comment>
<dbReference type="EMBL" id="LATX01002354">
    <property type="protein sequence ID" value="KTB30986.1"/>
    <property type="molecule type" value="Genomic_DNA"/>
</dbReference>
<proteinExistence type="predicted"/>
<dbReference type="Proteomes" id="UP000054988">
    <property type="component" value="Unassembled WGS sequence"/>
</dbReference>